<dbReference type="GO" id="GO:0006508">
    <property type="term" value="P:proteolysis"/>
    <property type="evidence" value="ECO:0007669"/>
    <property type="project" value="UniProtKB-KW"/>
</dbReference>
<keyword evidence="6" id="KW-0862">Zinc</keyword>
<keyword evidence="11" id="KW-1185">Reference proteome</keyword>
<feature type="disulfide bond" evidence="8">
    <location>
        <begin position="224"/>
        <end position="271"/>
    </location>
</feature>
<dbReference type="Proteomes" id="UP000004870">
    <property type="component" value="Unassembled WGS sequence"/>
</dbReference>
<dbReference type="AlphaFoldDB" id="C8N8M3"/>
<evidence type="ECO:0000256" key="7">
    <source>
        <dbReference type="ARBA" id="ARBA00023049"/>
    </source>
</evidence>
<dbReference type="Gene3D" id="3.30.1380.10">
    <property type="match status" value="1"/>
</dbReference>
<evidence type="ECO:0000256" key="8">
    <source>
        <dbReference type="PIRSR" id="PIRSR018455-2"/>
    </source>
</evidence>
<reference evidence="10 11" key="1">
    <citation type="submission" date="2009-08" db="EMBL/GenBank/DDBJ databases">
        <authorList>
            <person name="Qin X."/>
            <person name="Bachman B."/>
            <person name="Battles P."/>
            <person name="Bell A."/>
            <person name="Bess C."/>
            <person name="Bickham C."/>
            <person name="Chaboub L."/>
            <person name="Chen D."/>
            <person name="Coyle M."/>
            <person name="Deiros D.R."/>
            <person name="Dinh H."/>
            <person name="Forbes L."/>
            <person name="Fowler G."/>
            <person name="Francisco L."/>
            <person name="Fu Q."/>
            <person name="Gubbala S."/>
            <person name="Hale W."/>
            <person name="Han Y."/>
            <person name="Hemphill L."/>
            <person name="Highlander S.K."/>
            <person name="Hirani K."/>
            <person name="Hogues M."/>
            <person name="Jackson L."/>
            <person name="Jakkamsetti A."/>
            <person name="Javaid M."/>
            <person name="Jiang H."/>
            <person name="Korchina V."/>
            <person name="Kovar C."/>
            <person name="Lara F."/>
            <person name="Lee S."/>
            <person name="Mata R."/>
            <person name="Mathew T."/>
            <person name="Moen C."/>
            <person name="Morales K."/>
            <person name="Munidasa M."/>
            <person name="Nazareth L."/>
            <person name="Ngo R."/>
            <person name="Nguyen L."/>
            <person name="Okwuonu G."/>
            <person name="Ongeri F."/>
            <person name="Patil S."/>
            <person name="Petrosino J."/>
            <person name="Pham C."/>
            <person name="Pham P."/>
            <person name="Pu L.-L."/>
            <person name="Puazo M."/>
            <person name="Raj R."/>
            <person name="Reid J."/>
            <person name="Rouhana J."/>
            <person name="Saada N."/>
            <person name="Shang Y."/>
            <person name="Simmons D."/>
            <person name="Thornton R."/>
            <person name="Warren J."/>
            <person name="Weissenberger G."/>
            <person name="Zhang J."/>
            <person name="Zhang L."/>
            <person name="Zhou C."/>
            <person name="Zhu D."/>
            <person name="Muzny D."/>
            <person name="Worley K."/>
            <person name="Gibbs R."/>
        </authorList>
    </citation>
    <scope>NUCLEOTIDE SEQUENCE [LARGE SCALE GENOMIC DNA]</scope>
    <source>
        <strain evidence="11">ATCC 15826 / DSM 8339 / NCTC 10426 / 6573</strain>
    </source>
</reference>
<keyword evidence="2" id="KW-0479">Metal-binding</keyword>
<evidence type="ECO:0000256" key="4">
    <source>
        <dbReference type="ARBA" id="ARBA00022764"/>
    </source>
</evidence>
<dbReference type="STRING" id="2718.CHUV0807_0628"/>
<dbReference type="HOGENOM" id="CLU_052496_0_0_6"/>
<keyword evidence="4" id="KW-0574">Periplasm</keyword>
<gene>
    <name evidence="10" type="primary">mepA</name>
    <name evidence="10" type="ORF">HMPREF0198_0850</name>
</gene>
<dbReference type="PIRSF" id="PIRSF018455">
    <property type="entry name" value="MepA"/>
    <property type="match status" value="1"/>
</dbReference>
<protein>
    <submittedName>
        <fullName evidence="10">Peptidoglycan amidase MepA</fullName>
        <ecNumber evidence="10">3.4.-.-</ecNumber>
    </submittedName>
</protein>
<evidence type="ECO:0000256" key="2">
    <source>
        <dbReference type="ARBA" id="ARBA00022723"/>
    </source>
</evidence>
<evidence type="ECO:0000256" key="3">
    <source>
        <dbReference type="ARBA" id="ARBA00022729"/>
    </source>
</evidence>
<dbReference type="InterPro" id="IPR009045">
    <property type="entry name" value="Zn_M74/Hedgehog-like"/>
</dbReference>
<dbReference type="GO" id="GO:0008237">
    <property type="term" value="F:metallopeptidase activity"/>
    <property type="evidence" value="ECO:0007669"/>
    <property type="project" value="UniProtKB-KW"/>
</dbReference>
<keyword evidence="1" id="KW-0645">Protease</keyword>
<evidence type="ECO:0000256" key="9">
    <source>
        <dbReference type="SAM" id="MobiDB-lite"/>
    </source>
</evidence>
<dbReference type="EC" id="3.4.-.-" evidence="10"/>
<evidence type="ECO:0000256" key="5">
    <source>
        <dbReference type="ARBA" id="ARBA00022801"/>
    </source>
</evidence>
<feature type="disulfide bond" evidence="8">
    <location>
        <begin position="83"/>
        <end position="307"/>
    </location>
</feature>
<keyword evidence="8" id="KW-1015">Disulfide bond</keyword>
<dbReference type="OrthoDB" id="1467367at2"/>
<evidence type="ECO:0000313" key="10">
    <source>
        <dbReference type="EMBL" id="EEV89072.1"/>
    </source>
</evidence>
<proteinExistence type="predicted"/>
<dbReference type="SUPFAM" id="SSF55166">
    <property type="entry name" value="Hedgehog/DD-peptidase"/>
    <property type="match status" value="1"/>
</dbReference>
<dbReference type="EMBL" id="ACKY01000037">
    <property type="protein sequence ID" value="EEV89072.1"/>
    <property type="molecule type" value="Genomic_DNA"/>
</dbReference>
<keyword evidence="7" id="KW-0482">Metalloprotease</keyword>
<dbReference type="GO" id="GO:0046872">
    <property type="term" value="F:metal ion binding"/>
    <property type="evidence" value="ECO:0007669"/>
    <property type="project" value="UniProtKB-KW"/>
</dbReference>
<dbReference type="Pfam" id="PF03411">
    <property type="entry name" value="Peptidase_M74"/>
    <property type="match status" value="1"/>
</dbReference>
<organism evidence="10 11">
    <name type="scientific">Cardiobacterium hominis (strain ATCC 15826 / DSM 8339 / NCTC 10426 / 6573)</name>
    <dbReference type="NCBI Taxonomy" id="638300"/>
    <lineage>
        <taxon>Bacteria</taxon>
        <taxon>Pseudomonadati</taxon>
        <taxon>Pseudomonadota</taxon>
        <taxon>Gammaproteobacteria</taxon>
        <taxon>Cardiobacteriales</taxon>
        <taxon>Cardiobacteriaceae</taxon>
        <taxon>Cardiobacterium</taxon>
    </lineage>
</organism>
<keyword evidence="3" id="KW-0732">Signal</keyword>
<dbReference type="GO" id="GO:0004252">
    <property type="term" value="F:serine-type endopeptidase activity"/>
    <property type="evidence" value="ECO:0007669"/>
    <property type="project" value="InterPro"/>
</dbReference>
<dbReference type="GO" id="GO:0030288">
    <property type="term" value="C:outer membrane-bounded periplasmic space"/>
    <property type="evidence" value="ECO:0007669"/>
    <property type="project" value="InterPro"/>
</dbReference>
<keyword evidence="5 10" id="KW-0378">Hydrolase</keyword>
<accession>C8N8M3</accession>
<evidence type="ECO:0000256" key="1">
    <source>
        <dbReference type="ARBA" id="ARBA00022670"/>
    </source>
</evidence>
<name>C8N8M3_CARH6</name>
<sequence>MAFSGGKRRIVRFFVKTVKVAGFVYDFRTVTLVFVTMKFLTLFLVLCATAALSKDPDKVNVWSMQRAPVGATPQAVGSAANGCQLGAQMLEAEGDGFISIRRWRNRFYSQPITLKLVRRVGQEVATMHGAKILIGDLSQPVGGEMPFGHSSHQNGLDVDIWFYAVPAGSQPDKEVEPPSMVDGAAGTLVPGLWQAAYRDALYAAATFPETNRIFVNPVIKAHLCDTESDTRWLHKIRPWIGHDSHFHVRLNCPPGSPECVTQAAIPPGDGCDADLYKWVADQSDAILNPKPPKPPKPKPIKTPPETCTALLAPERRP</sequence>
<comment type="caution">
    <text evidence="10">The sequence shown here is derived from an EMBL/GenBank/DDBJ whole genome shotgun (WGS) entry which is preliminary data.</text>
</comment>
<feature type="disulfide bond" evidence="8">
    <location>
        <begin position="252"/>
        <end position="259"/>
    </location>
</feature>
<dbReference type="InterPro" id="IPR005073">
    <property type="entry name" value="Peptidase_M74"/>
</dbReference>
<feature type="region of interest" description="Disordered" evidence="9">
    <location>
        <begin position="285"/>
        <end position="317"/>
    </location>
</feature>
<evidence type="ECO:0000313" key="11">
    <source>
        <dbReference type="Proteomes" id="UP000004870"/>
    </source>
</evidence>
<evidence type="ECO:0000256" key="6">
    <source>
        <dbReference type="ARBA" id="ARBA00022833"/>
    </source>
</evidence>